<dbReference type="PANTHER" id="PTHR33508:SF1">
    <property type="entry name" value="UPF0056 MEMBRANE PROTEIN YHCE"/>
    <property type="match status" value="1"/>
</dbReference>
<feature type="transmembrane region" description="Helical" evidence="7">
    <location>
        <begin position="6"/>
        <end position="27"/>
    </location>
</feature>
<name>A0A6N9TTB1_DISTH</name>
<evidence type="ECO:0000256" key="1">
    <source>
        <dbReference type="ARBA" id="ARBA00004651"/>
    </source>
</evidence>
<comment type="caution">
    <text evidence="8">The sequence shown here is derived from an EMBL/GenBank/DDBJ whole genome shotgun (WGS) entry which is preliminary data.</text>
</comment>
<dbReference type="AlphaFoldDB" id="A0A6N9TTB1"/>
<dbReference type="InterPro" id="IPR002771">
    <property type="entry name" value="Multi_antbiot-R_MarC"/>
</dbReference>
<gene>
    <name evidence="8" type="ORF">G3N55_07520</name>
</gene>
<feature type="transmembrane region" description="Helical" evidence="7">
    <location>
        <begin position="64"/>
        <end position="89"/>
    </location>
</feature>
<evidence type="ECO:0000313" key="8">
    <source>
        <dbReference type="EMBL" id="NDY42687.1"/>
    </source>
</evidence>
<dbReference type="PANTHER" id="PTHR33508">
    <property type="entry name" value="UPF0056 MEMBRANE PROTEIN YHCE"/>
    <property type="match status" value="1"/>
</dbReference>
<feature type="transmembrane region" description="Helical" evidence="7">
    <location>
        <begin position="101"/>
        <end position="126"/>
    </location>
</feature>
<evidence type="ECO:0000256" key="7">
    <source>
        <dbReference type="RuleBase" id="RU362048"/>
    </source>
</evidence>
<dbReference type="RefSeq" id="WP_163298822.1">
    <property type="nucleotide sequence ID" value="NZ_JAAGRR010000076.1"/>
</dbReference>
<accession>A0A6N9TTB1</accession>
<reference evidence="8 9" key="1">
    <citation type="submission" date="2020-02" db="EMBL/GenBank/DDBJ databases">
        <title>Comparative genomics of sulfur disproportionating microorganisms.</title>
        <authorList>
            <person name="Ward L.M."/>
            <person name="Bertran E."/>
            <person name="Johnston D.T."/>
        </authorList>
    </citation>
    <scope>NUCLEOTIDE SEQUENCE [LARGE SCALE GENOMIC DNA]</scope>
    <source>
        <strain evidence="8 9">DSM 100025</strain>
    </source>
</reference>
<keyword evidence="3" id="KW-1003">Cell membrane</keyword>
<dbReference type="Pfam" id="PF01914">
    <property type="entry name" value="MarC"/>
    <property type="match status" value="1"/>
</dbReference>
<organism evidence="8 9">
    <name type="scientific">Dissulfurirhabdus thermomarina</name>
    <dbReference type="NCBI Taxonomy" id="1765737"/>
    <lineage>
        <taxon>Bacteria</taxon>
        <taxon>Deltaproteobacteria</taxon>
        <taxon>Dissulfurirhabdaceae</taxon>
        <taxon>Dissulfurirhabdus</taxon>
    </lineage>
</organism>
<evidence type="ECO:0000256" key="5">
    <source>
        <dbReference type="ARBA" id="ARBA00022989"/>
    </source>
</evidence>
<feature type="transmembrane region" description="Helical" evidence="7">
    <location>
        <begin position="138"/>
        <end position="160"/>
    </location>
</feature>
<evidence type="ECO:0000256" key="3">
    <source>
        <dbReference type="ARBA" id="ARBA00022475"/>
    </source>
</evidence>
<sequence>MKVFWLCFVPLFVAVDPVGMVPVFLGLTEGLDRGAIRRTAVQTVATAAGVALAFLWVGTAFFRLLGITVADFMVAGGILLFVFSLRDLLAEGAARRRSDPAALGVVPLGVPLVAGPAVLTTSVLLVNQYGFGPTALALGVNILLLGGALFFAGGILRLLGRAGARTVSKVSSLLLASLAVMIVRKGIAAFLAGGGGP</sequence>
<comment type="subcellular location">
    <subcellularLocation>
        <location evidence="1 7">Cell membrane</location>
        <topology evidence="1 7">Multi-pass membrane protein</topology>
    </subcellularLocation>
</comment>
<feature type="transmembrane region" description="Helical" evidence="7">
    <location>
        <begin position="172"/>
        <end position="192"/>
    </location>
</feature>
<keyword evidence="5 7" id="KW-1133">Transmembrane helix</keyword>
<dbReference type="EMBL" id="JAAGRR010000076">
    <property type="protein sequence ID" value="NDY42687.1"/>
    <property type="molecule type" value="Genomic_DNA"/>
</dbReference>
<comment type="similarity">
    <text evidence="2 7">Belongs to the UPF0056 (MarC) family.</text>
</comment>
<evidence type="ECO:0000256" key="4">
    <source>
        <dbReference type="ARBA" id="ARBA00022692"/>
    </source>
</evidence>
<evidence type="ECO:0000256" key="2">
    <source>
        <dbReference type="ARBA" id="ARBA00009784"/>
    </source>
</evidence>
<evidence type="ECO:0000313" key="9">
    <source>
        <dbReference type="Proteomes" id="UP000469346"/>
    </source>
</evidence>
<dbReference type="GO" id="GO:0005886">
    <property type="term" value="C:plasma membrane"/>
    <property type="evidence" value="ECO:0007669"/>
    <property type="project" value="UniProtKB-SubCell"/>
</dbReference>
<keyword evidence="4 7" id="KW-0812">Transmembrane</keyword>
<keyword evidence="6 7" id="KW-0472">Membrane</keyword>
<evidence type="ECO:0000256" key="6">
    <source>
        <dbReference type="ARBA" id="ARBA00023136"/>
    </source>
</evidence>
<proteinExistence type="inferred from homology"/>
<protein>
    <recommendedName>
        <fullName evidence="7">UPF0056 membrane protein</fullName>
    </recommendedName>
</protein>
<keyword evidence="9" id="KW-1185">Reference proteome</keyword>
<dbReference type="Proteomes" id="UP000469346">
    <property type="component" value="Unassembled WGS sequence"/>
</dbReference>
<feature type="transmembrane region" description="Helical" evidence="7">
    <location>
        <begin position="39"/>
        <end position="58"/>
    </location>
</feature>